<comment type="caution">
    <text evidence="2">The sequence shown here is derived from an EMBL/GenBank/DDBJ whole genome shotgun (WGS) entry which is preliminary data.</text>
</comment>
<sequence>MKANLLTAILPLLLLAGSSGASSKPKTPKAPGLTYLYQLNITGGAGVDVGVGPRGDRFVVPIASGSFLGPRLNGMYGVCTVLPFGGDWALIDNKGVVVADVRQTFATDDGAYIQVYETGSSQPDGTSFVRLTFETGSPKYYWLNSVVAIGILRLVTNSSLSIDAWQVSLFRFLMPADEPGTMTPG</sequence>
<keyword evidence="3" id="KW-1185">Reference proteome</keyword>
<gene>
    <name evidence="2" type="ORF">B0T17DRAFT_626699</name>
</gene>
<evidence type="ECO:0000313" key="2">
    <source>
        <dbReference type="EMBL" id="KAK0636801.1"/>
    </source>
</evidence>
<organism evidence="2 3">
    <name type="scientific">Bombardia bombarda</name>
    <dbReference type="NCBI Taxonomy" id="252184"/>
    <lineage>
        <taxon>Eukaryota</taxon>
        <taxon>Fungi</taxon>
        <taxon>Dikarya</taxon>
        <taxon>Ascomycota</taxon>
        <taxon>Pezizomycotina</taxon>
        <taxon>Sordariomycetes</taxon>
        <taxon>Sordariomycetidae</taxon>
        <taxon>Sordariales</taxon>
        <taxon>Lasiosphaeriaceae</taxon>
        <taxon>Bombardia</taxon>
    </lineage>
</organism>
<dbReference type="EMBL" id="JAULSR010000001">
    <property type="protein sequence ID" value="KAK0636801.1"/>
    <property type="molecule type" value="Genomic_DNA"/>
</dbReference>
<reference evidence="2" key="1">
    <citation type="submission" date="2023-06" db="EMBL/GenBank/DDBJ databases">
        <title>Genome-scale phylogeny and comparative genomics of the fungal order Sordariales.</title>
        <authorList>
            <consortium name="Lawrence Berkeley National Laboratory"/>
            <person name="Hensen N."/>
            <person name="Bonometti L."/>
            <person name="Westerberg I."/>
            <person name="Brannstrom I.O."/>
            <person name="Guillou S."/>
            <person name="Cros-Aarteil S."/>
            <person name="Calhoun S."/>
            <person name="Haridas S."/>
            <person name="Kuo A."/>
            <person name="Mondo S."/>
            <person name="Pangilinan J."/>
            <person name="Riley R."/>
            <person name="LaButti K."/>
            <person name="Andreopoulos B."/>
            <person name="Lipzen A."/>
            <person name="Chen C."/>
            <person name="Yanf M."/>
            <person name="Daum C."/>
            <person name="Ng V."/>
            <person name="Clum A."/>
            <person name="Steindorff A."/>
            <person name="Ohm R."/>
            <person name="Martin F."/>
            <person name="Silar P."/>
            <person name="Natvig D."/>
            <person name="Lalanne C."/>
            <person name="Gautier V."/>
            <person name="Ament-velasquez S.L."/>
            <person name="Kruys A."/>
            <person name="Hutchinson M.I."/>
            <person name="Powell A.J."/>
            <person name="Barry K."/>
            <person name="Miller A.N."/>
            <person name="Grigoriev I.V."/>
            <person name="Debuchy R."/>
            <person name="Gladieux P."/>
            <person name="Thoren M.H."/>
            <person name="Johannesson H."/>
        </authorList>
    </citation>
    <scope>NUCLEOTIDE SEQUENCE</scope>
    <source>
        <strain evidence="2">SMH3391-2</strain>
    </source>
</reference>
<dbReference type="AlphaFoldDB" id="A0AA40CFE6"/>
<dbReference type="Pfam" id="PF11578">
    <property type="entry name" value="DUF3237"/>
    <property type="match status" value="1"/>
</dbReference>
<proteinExistence type="predicted"/>
<name>A0AA40CFE6_9PEZI</name>
<evidence type="ECO:0000313" key="3">
    <source>
        <dbReference type="Proteomes" id="UP001174934"/>
    </source>
</evidence>
<accession>A0AA40CFE6</accession>
<feature type="chain" id="PRO_5041213092" evidence="1">
    <location>
        <begin position="21"/>
        <end position="185"/>
    </location>
</feature>
<evidence type="ECO:0000256" key="1">
    <source>
        <dbReference type="SAM" id="SignalP"/>
    </source>
</evidence>
<dbReference type="PANTHER" id="PTHR37315:SF1">
    <property type="entry name" value="UPF0311 PROTEIN BLR7842"/>
    <property type="match status" value="1"/>
</dbReference>
<dbReference type="Proteomes" id="UP001174934">
    <property type="component" value="Unassembled WGS sequence"/>
</dbReference>
<protein>
    <submittedName>
        <fullName evidence="2">Uncharacterized protein</fullName>
    </submittedName>
</protein>
<dbReference type="Gene3D" id="2.40.160.20">
    <property type="match status" value="1"/>
</dbReference>
<dbReference type="InterPro" id="IPR020915">
    <property type="entry name" value="UPF0311"/>
</dbReference>
<dbReference type="PANTHER" id="PTHR37315">
    <property type="entry name" value="UPF0311 PROTEIN BLR7842"/>
    <property type="match status" value="1"/>
</dbReference>
<keyword evidence="1" id="KW-0732">Signal</keyword>
<feature type="signal peptide" evidence="1">
    <location>
        <begin position="1"/>
        <end position="20"/>
    </location>
</feature>